<dbReference type="GO" id="GO:0000122">
    <property type="term" value="P:negative regulation of transcription by RNA polymerase II"/>
    <property type="evidence" value="ECO:0007669"/>
    <property type="project" value="TreeGrafter"/>
</dbReference>
<feature type="region of interest" description="Disordered" evidence="10">
    <location>
        <begin position="36"/>
        <end position="55"/>
    </location>
</feature>
<dbReference type="Pfam" id="PF00320">
    <property type="entry name" value="GATA"/>
    <property type="match status" value="1"/>
</dbReference>
<evidence type="ECO:0000256" key="9">
    <source>
        <dbReference type="PROSITE-ProRule" id="PRU00094"/>
    </source>
</evidence>
<dbReference type="SMART" id="SM00401">
    <property type="entry name" value="ZnF_GATA"/>
    <property type="match status" value="1"/>
</dbReference>
<feature type="region of interest" description="Disordered" evidence="10">
    <location>
        <begin position="1147"/>
        <end position="1178"/>
    </location>
</feature>
<feature type="compositionally biased region" description="Basic residues" evidence="10">
    <location>
        <begin position="406"/>
        <end position="424"/>
    </location>
</feature>
<feature type="compositionally biased region" description="Low complexity" evidence="10">
    <location>
        <begin position="1501"/>
        <end position="1514"/>
    </location>
</feature>
<evidence type="ECO:0000256" key="8">
    <source>
        <dbReference type="ARBA" id="ARBA00023242"/>
    </source>
</evidence>
<dbReference type="GO" id="GO:0000981">
    <property type="term" value="F:DNA-binding transcription factor activity, RNA polymerase II-specific"/>
    <property type="evidence" value="ECO:0007669"/>
    <property type="project" value="TreeGrafter"/>
</dbReference>
<feature type="compositionally biased region" description="Low complexity" evidence="10">
    <location>
        <begin position="1214"/>
        <end position="1235"/>
    </location>
</feature>
<feature type="domain" description="GATA-type" evidence="11">
    <location>
        <begin position="1247"/>
        <end position="1300"/>
    </location>
</feature>
<organism evidence="12 13">
    <name type="scientific">Purpureocillium lilacinum</name>
    <name type="common">Paecilomyces lilacinus</name>
    <dbReference type="NCBI Taxonomy" id="33203"/>
    <lineage>
        <taxon>Eukaryota</taxon>
        <taxon>Fungi</taxon>
        <taxon>Dikarya</taxon>
        <taxon>Ascomycota</taxon>
        <taxon>Pezizomycotina</taxon>
        <taxon>Sordariomycetes</taxon>
        <taxon>Hypocreomycetidae</taxon>
        <taxon>Hypocreales</taxon>
        <taxon>Ophiocordycipitaceae</taxon>
        <taxon>Purpureocillium</taxon>
    </lineage>
</organism>
<evidence type="ECO:0000259" key="11">
    <source>
        <dbReference type="PROSITE" id="PS50114"/>
    </source>
</evidence>
<reference evidence="12 13" key="1">
    <citation type="journal article" date="2016" name="Front. Microbiol.">
        <title>Genome and transcriptome sequences reveal the specific parasitism of the nematophagous Purpureocillium lilacinum 36-1.</title>
        <authorList>
            <person name="Xie J."/>
            <person name="Li S."/>
            <person name="Mo C."/>
            <person name="Xiao X."/>
            <person name="Peng D."/>
            <person name="Wang G."/>
            <person name="Xiao Y."/>
        </authorList>
    </citation>
    <scope>NUCLEOTIDE SEQUENCE [LARGE SCALE GENOMIC DNA]</scope>
    <source>
        <strain evidence="12 13">36-1</strain>
    </source>
</reference>
<feature type="compositionally biased region" description="Basic and acidic residues" evidence="10">
    <location>
        <begin position="175"/>
        <end position="184"/>
    </location>
</feature>
<dbReference type="PRINTS" id="PR00619">
    <property type="entry name" value="GATAZNFINGER"/>
</dbReference>
<keyword evidence="7" id="KW-0804">Transcription</keyword>
<dbReference type="GO" id="GO:0008270">
    <property type="term" value="F:zinc ion binding"/>
    <property type="evidence" value="ECO:0007669"/>
    <property type="project" value="UniProtKB-KW"/>
</dbReference>
<keyword evidence="6" id="KW-0534">Nitrate assimilation</keyword>
<sequence length="1524" mass="162420">MLAHESVASGAFPANDSGSQPLGSCRAMEWAGVAGATSRARERTGSGSGSAQATGDAPTFLSLVVEVRWRSRDARTHGTATPSLLRRTACGGERHKRARALGQRDGAVARLHDGQGGWACRASEACRAASPRQHRQGLVLPTMRANGMRGWPGKRNKHVPRDLVPGAAVLPGCDPPRHTRESHFRASSPSQVAGWRRGREPKGPSHPSIYLESLSVSLAAQNSGAEHQHPAPSSCTSRRRRVRACAAFSGCKIHIGRDASATVRSQEIDACVGGFVDVRAANRECVAKGVQLARRLPSAARQAVLLVTAERSDDPPHANSCSAWMYYWYRGYSSTLLAVWQHSGVSRPLSRLMTGSSAVVHDLPRPPRLYCGMNPPGRTDRDRTHAVPKEVIRGRIVLVATQAHARTQRTSKKAGSRGVLKRPRSQQGCEPPSSSSSAQRRLQQVRRRWQGWGWRMGNHPPAVARVLAPPTGRTFGESPVPRLPIARYSPGTSTGRRAGLPPWTLADGTSGPLSERWRRNSRTSAHVWGRPGCPPGAPGEHSDAESFIWLQLDRTLPSSIPDQTFPASKQPTQRFLRLTMHASTATPTATSRPVVAMDPTTTEHDYRFPRRPDRGGGGGGAHDQSPRPGAVDQTKRDLIDRAYASANDNLLGTALFPSLQSDSPQSVDEMQDDDPLATQVWKFFKATKQQLPNQQRMENLTWRMMALSMRKKKQLEEEEEQRRRQQQQQQQNSFVRQATQNAPSGIAQQLRKTSENNVNGAEPMNLDDFIFSDRAAASTGFMSPPPPPGFKLAADEASGASAIPIKSRRDSTGQFVPQSVPHHQRSQNDEFHYVTRHHRKTSIDERRNRKRPANFSPHVSAVNSSAAGGTPNLDADADLHGYSLDNSGATTMHQQMPGANGAVPFNLDTFMDDPVMTSAAHFQQNFSSFSPSSSPMIPNGPFSAMYNNNSSVQSSSLNTTELYSPPGSAYQSTVSTPIPMSDNDGFYFGSADMRQQRSQGFRQGPPQTMNQAQQQFMYGGANGGHNMFAATGAGSEPVSAFSTAPSSFGHIDPTQVFQPDSQGASPNVPMRQDNMFSFGGESDDEDSNNFGDRSTAMQSDFSPAVDEGGSLGWDASLPGQFSTQAARFPGGPPRKQVVIGGTTTDYVESSGDWDSSGLSRSHSQSFRHGSDMRQQRIPRNASTPSHLATKHSGFEQIAQSLPTSPGGDVPGTMSGFSSAAPSRPSSPPGSKRGSSTNLQAAGNQNDGNGPTTCTNCFTQTTPLWRRNPEGQPLCNACGLFLKLHGVVRPLSLKTDVIKKRNRGSGGNSSIGSGSRSRKSANASSSAAASRKSSTLSMSTTAAAAKNTSQHSTASPPANRTVSAKDVDSPGSGGVASGHNTAGSTPTSHFGNIGSSVGTTGVKGAVPIAAAPPKATPGPGASSASRSAAASSKRQRRHSKSVGSETSSGMDLDAPGEMASPNDAARSLSHASAMGSISSTMMSGSYGMSPRAPIAPGGMMPMGSQPPAAGNPAGAQEWEWLTMSL</sequence>
<dbReference type="InterPro" id="IPR013088">
    <property type="entry name" value="Znf_NHR/GATA"/>
</dbReference>
<dbReference type="InterPro" id="IPR039355">
    <property type="entry name" value="Transcription_factor_GATA"/>
</dbReference>
<dbReference type="PROSITE" id="PS50114">
    <property type="entry name" value="GATA_ZN_FINGER_2"/>
    <property type="match status" value="1"/>
</dbReference>
<dbReference type="Pfam" id="PF08550">
    <property type="entry name" value="GATA_AreA"/>
    <property type="match status" value="1"/>
</dbReference>
<evidence type="ECO:0000313" key="12">
    <source>
        <dbReference type="EMBL" id="PWI71079.1"/>
    </source>
</evidence>
<evidence type="ECO:0000256" key="7">
    <source>
        <dbReference type="ARBA" id="ARBA00023163"/>
    </source>
</evidence>
<proteinExistence type="predicted"/>
<feature type="region of interest" description="Disordered" evidence="10">
    <location>
        <begin position="838"/>
        <end position="881"/>
    </location>
</feature>
<evidence type="ECO:0000256" key="4">
    <source>
        <dbReference type="ARBA" id="ARBA00022833"/>
    </source>
</evidence>
<dbReference type="GO" id="GO:0005634">
    <property type="term" value="C:nucleus"/>
    <property type="evidence" value="ECO:0007669"/>
    <property type="project" value="UniProtKB-SubCell"/>
</dbReference>
<name>A0A2U3E9C9_PURLI</name>
<evidence type="ECO:0000256" key="5">
    <source>
        <dbReference type="ARBA" id="ARBA00023015"/>
    </source>
</evidence>
<dbReference type="GO" id="GO:0045944">
    <property type="term" value="P:positive regulation of transcription by RNA polymerase II"/>
    <property type="evidence" value="ECO:0007669"/>
    <property type="project" value="TreeGrafter"/>
</dbReference>
<dbReference type="EMBL" id="LCWV01000008">
    <property type="protein sequence ID" value="PWI71079.1"/>
    <property type="molecule type" value="Genomic_DNA"/>
</dbReference>
<evidence type="ECO:0000256" key="1">
    <source>
        <dbReference type="ARBA" id="ARBA00004123"/>
    </source>
</evidence>
<dbReference type="InterPro" id="IPR013860">
    <property type="entry name" value="AreA_GATA"/>
</dbReference>
<evidence type="ECO:0000256" key="6">
    <source>
        <dbReference type="ARBA" id="ARBA00023063"/>
    </source>
</evidence>
<feature type="region of interest" description="Disordered" evidence="10">
    <location>
        <begin position="474"/>
        <end position="518"/>
    </location>
</feature>
<dbReference type="SUPFAM" id="SSF57716">
    <property type="entry name" value="Glucocorticoid receptor-like (DNA-binding domain)"/>
    <property type="match status" value="1"/>
</dbReference>
<feature type="region of interest" description="Disordered" evidence="10">
    <location>
        <begin position="583"/>
        <end position="633"/>
    </location>
</feature>
<feature type="region of interest" description="Disordered" evidence="10">
    <location>
        <begin position="1198"/>
        <end position="1251"/>
    </location>
</feature>
<feature type="region of interest" description="Disordered" evidence="10">
    <location>
        <begin position="1080"/>
        <end position="1100"/>
    </location>
</feature>
<feature type="compositionally biased region" description="Polar residues" evidence="10">
    <location>
        <begin position="1088"/>
        <end position="1100"/>
    </location>
</feature>
<keyword evidence="3 9" id="KW-0863">Zinc-finger</keyword>
<protein>
    <submittedName>
        <fullName evidence="12">Nitrogen response regulator</fullName>
    </submittedName>
</protein>
<dbReference type="FunFam" id="3.30.50.10:FF:000007">
    <property type="entry name" value="Nitrogen regulatory AreA, N-terminal"/>
    <property type="match status" value="1"/>
</dbReference>
<keyword evidence="5" id="KW-0805">Transcription regulation</keyword>
<comment type="caution">
    <text evidence="12">The sequence shown here is derived from an EMBL/GenBank/DDBJ whole genome shotgun (WGS) entry which is preliminary data.</text>
</comment>
<keyword evidence="4" id="KW-0862">Zinc</keyword>
<evidence type="ECO:0000313" key="13">
    <source>
        <dbReference type="Proteomes" id="UP000245956"/>
    </source>
</evidence>
<dbReference type="Gene3D" id="3.30.50.10">
    <property type="entry name" value="Erythroid Transcription Factor GATA-1, subunit A"/>
    <property type="match status" value="1"/>
</dbReference>
<evidence type="ECO:0000256" key="10">
    <source>
        <dbReference type="SAM" id="MobiDB-lite"/>
    </source>
</evidence>
<keyword evidence="2" id="KW-0479">Metal-binding</keyword>
<feature type="region of interest" description="Disordered" evidence="10">
    <location>
        <begin position="1407"/>
        <end position="1469"/>
    </location>
</feature>
<dbReference type="CDD" id="cd00202">
    <property type="entry name" value="ZnF_GATA"/>
    <property type="match status" value="1"/>
</dbReference>
<feature type="region of interest" description="Disordered" evidence="10">
    <location>
        <begin position="1298"/>
        <end position="1395"/>
    </location>
</feature>
<dbReference type="GO" id="GO:0042128">
    <property type="term" value="P:nitrate assimilation"/>
    <property type="evidence" value="ECO:0007669"/>
    <property type="project" value="UniProtKB-KW"/>
</dbReference>
<feature type="compositionally biased region" description="Low complexity" evidence="10">
    <location>
        <begin position="1309"/>
        <end position="1344"/>
    </location>
</feature>
<feature type="compositionally biased region" description="Basic and acidic residues" evidence="10">
    <location>
        <begin position="601"/>
        <end position="614"/>
    </location>
</feature>
<feature type="compositionally biased region" description="Polar residues" evidence="10">
    <location>
        <begin position="1377"/>
        <end position="1395"/>
    </location>
</feature>
<dbReference type="PANTHER" id="PTHR10071:SF281">
    <property type="entry name" value="BOX A-BINDING FACTOR-RELATED"/>
    <property type="match status" value="1"/>
</dbReference>
<evidence type="ECO:0000256" key="3">
    <source>
        <dbReference type="ARBA" id="ARBA00022771"/>
    </source>
</evidence>
<feature type="region of interest" description="Disordered" evidence="10">
    <location>
        <begin position="711"/>
        <end position="761"/>
    </location>
</feature>
<dbReference type="InterPro" id="IPR000679">
    <property type="entry name" value="Znf_GATA"/>
</dbReference>
<feature type="compositionally biased region" description="Polar residues" evidence="10">
    <location>
        <begin position="1236"/>
        <end position="1250"/>
    </location>
</feature>
<feature type="compositionally biased region" description="Polar residues" evidence="10">
    <location>
        <begin position="732"/>
        <end position="759"/>
    </location>
</feature>
<feature type="compositionally biased region" description="Low complexity" evidence="10">
    <location>
        <begin position="1407"/>
        <end position="1431"/>
    </location>
</feature>
<dbReference type="GO" id="GO:0000978">
    <property type="term" value="F:RNA polymerase II cis-regulatory region sequence-specific DNA binding"/>
    <property type="evidence" value="ECO:0007669"/>
    <property type="project" value="TreeGrafter"/>
</dbReference>
<feature type="compositionally biased region" description="Low complexity" evidence="10">
    <location>
        <begin position="583"/>
        <end position="596"/>
    </location>
</feature>
<feature type="compositionally biased region" description="Low complexity" evidence="10">
    <location>
        <begin position="425"/>
        <end position="442"/>
    </location>
</feature>
<feature type="region of interest" description="Disordered" evidence="10">
    <location>
        <begin position="1"/>
        <end position="23"/>
    </location>
</feature>
<feature type="compositionally biased region" description="Polar residues" evidence="10">
    <location>
        <begin position="1345"/>
        <end position="1361"/>
    </location>
</feature>
<feature type="region of interest" description="Disordered" evidence="10">
    <location>
        <begin position="144"/>
        <end position="208"/>
    </location>
</feature>
<dbReference type="Proteomes" id="UP000245956">
    <property type="component" value="Unassembled WGS sequence"/>
</dbReference>
<feature type="region of interest" description="Disordered" evidence="10">
    <location>
        <begin position="402"/>
        <end position="444"/>
    </location>
</feature>
<keyword evidence="8" id="KW-0539">Nucleus</keyword>
<dbReference type="PROSITE" id="PS00344">
    <property type="entry name" value="GATA_ZN_FINGER_1"/>
    <property type="match status" value="1"/>
</dbReference>
<accession>A0A2U3E9C9</accession>
<comment type="subcellular location">
    <subcellularLocation>
        <location evidence="1">Nucleus</location>
    </subcellularLocation>
</comment>
<feature type="region of interest" description="Disordered" evidence="10">
    <location>
        <begin position="1501"/>
        <end position="1524"/>
    </location>
</feature>
<gene>
    <name evidence="12" type="ORF">PCL_12447</name>
</gene>
<feature type="compositionally biased region" description="Polar residues" evidence="10">
    <location>
        <begin position="1147"/>
        <end position="1167"/>
    </location>
</feature>
<dbReference type="PANTHER" id="PTHR10071">
    <property type="entry name" value="TRANSCRIPTION FACTOR GATA FAMILY MEMBER"/>
    <property type="match status" value="1"/>
</dbReference>
<evidence type="ECO:0000256" key="2">
    <source>
        <dbReference type="ARBA" id="ARBA00022723"/>
    </source>
</evidence>